<name>A0A831RPV7_9GAMM</name>
<dbReference type="EMBL" id="DRKP01000137">
    <property type="protein sequence ID" value="HEB97046.1"/>
    <property type="molecule type" value="Genomic_DNA"/>
</dbReference>
<accession>A0A831RPV7</accession>
<gene>
    <name evidence="2" type="ORF">ENI96_11525</name>
</gene>
<proteinExistence type="predicted"/>
<dbReference type="InterPro" id="IPR016181">
    <property type="entry name" value="Acyl_CoA_acyltransferase"/>
</dbReference>
<dbReference type="Gene3D" id="3.40.630.30">
    <property type="match status" value="1"/>
</dbReference>
<dbReference type="GO" id="GO:0016746">
    <property type="term" value="F:acyltransferase activity"/>
    <property type="evidence" value="ECO:0007669"/>
    <property type="project" value="UniProtKB-KW"/>
</dbReference>
<dbReference type="Proteomes" id="UP000886251">
    <property type="component" value="Unassembled WGS sequence"/>
</dbReference>
<keyword evidence="2" id="KW-0808">Transferase</keyword>
<reference evidence="2" key="1">
    <citation type="journal article" date="2020" name="mSystems">
        <title>Genome- and Community-Level Interaction Insights into Carbon Utilization and Element Cycling Functions of Hydrothermarchaeota in Hydrothermal Sediment.</title>
        <authorList>
            <person name="Zhou Z."/>
            <person name="Liu Y."/>
            <person name="Xu W."/>
            <person name="Pan J."/>
            <person name="Luo Z.H."/>
            <person name="Li M."/>
        </authorList>
    </citation>
    <scope>NUCLEOTIDE SEQUENCE [LARGE SCALE GENOMIC DNA]</scope>
    <source>
        <strain evidence="2">HyVt-443</strain>
    </source>
</reference>
<sequence length="279" mass="32228">MDLDSQETKDRPPRGDMQLHGLRFAPEEMTAHGGEDMNMFDSRFEVFLADTALSRRIHFQLRYRVFCLDQGFEDPTRAMLDQERDHWDKESLHFLVRERATGQWVATMRMILPQAKPFPVESLCDLSLQNDLTYHRDASCEISRLCIVRRYRGRQALSRSRQRPAAMISEGVTSRTEPEIMLGLFRAGLEYSRANGLRQWYFLVTPALARIIGRIGVALTEIGSPVEHRGTRIPYVTDPFRSCSDAMQYSPVIARMFSRPLPAYRLFSEIHPESREAVA</sequence>
<dbReference type="NCBIfam" id="TIGR03694">
    <property type="entry name" value="exosort_acyl"/>
    <property type="match status" value="1"/>
</dbReference>
<evidence type="ECO:0000313" key="2">
    <source>
        <dbReference type="EMBL" id="HEB97046.1"/>
    </source>
</evidence>
<feature type="region of interest" description="Disordered" evidence="1">
    <location>
        <begin position="1"/>
        <end position="21"/>
    </location>
</feature>
<feature type="compositionally biased region" description="Basic and acidic residues" evidence="1">
    <location>
        <begin position="1"/>
        <end position="14"/>
    </location>
</feature>
<evidence type="ECO:0000256" key="1">
    <source>
        <dbReference type="SAM" id="MobiDB-lite"/>
    </source>
</evidence>
<keyword evidence="2" id="KW-0012">Acyltransferase</keyword>
<protein>
    <submittedName>
        <fullName evidence="2">PEP-CTERM/exosortase system-associated acyltransferase</fullName>
    </submittedName>
</protein>
<dbReference type="InterPro" id="IPR022484">
    <property type="entry name" value="PEP-CTERM/exosrtase_acylTfrase"/>
</dbReference>
<dbReference type="SUPFAM" id="SSF55729">
    <property type="entry name" value="Acyl-CoA N-acyltransferases (Nat)"/>
    <property type="match status" value="1"/>
</dbReference>
<dbReference type="AlphaFoldDB" id="A0A831RPV7"/>
<organism evidence="2">
    <name type="scientific">Sedimenticola thiotaurini</name>
    <dbReference type="NCBI Taxonomy" id="1543721"/>
    <lineage>
        <taxon>Bacteria</taxon>
        <taxon>Pseudomonadati</taxon>
        <taxon>Pseudomonadota</taxon>
        <taxon>Gammaproteobacteria</taxon>
        <taxon>Chromatiales</taxon>
        <taxon>Sedimenticolaceae</taxon>
        <taxon>Sedimenticola</taxon>
    </lineage>
</organism>
<dbReference type="Pfam" id="PF13444">
    <property type="entry name" value="Acetyltransf_5"/>
    <property type="match status" value="1"/>
</dbReference>
<comment type="caution">
    <text evidence="2">The sequence shown here is derived from an EMBL/GenBank/DDBJ whole genome shotgun (WGS) entry which is preliminary data.</text>
</comment>